<dbReference type="GO" id="GO:0005524">
    <property type="term" value="F:ATP binding"/>
    <property type="evidence" value="ECO:0007669"/>
    <property type="project" value="InterPro"/>
</dbReference>
<dbReference type="Proteomes" id="UP000095185">
    <property type="component" value="Chromosome"/>
</dbReference>
<dbReference type="Pfam" id="PF13304">
    <property type="entry name" value="AAA_21"/>
    <property type="match status" value="1"/>
</dbReference>
<dbReference type="RefSeq" id="WP_069810176.1">
    <property type="nucleotide sequence ID" value="NZ_CP017305.1"/>
</dbReference>
<dbReference type="PANTHER" id="PTHR43581">
    <property type="entry name" value="ATP/GTP PHOSPHATASE"/>
    <property type="match status" value="1"/>
</dbReference>
<name>A0A1D8D313_CHLLM</name>
<proteinExistence type="predicted"/>
<dbReference type="InterPro" id="IPR027417">
    <property type="entry name" value="P-loop_NTPase"/>
</dbReference>
<dbReference type="InterPro" id="IPR003959">
    <property type="entry name" value="ATPase_AAA_core"/>
</dbReference>
<dbReference type="GO" id="GO:0016887">
    <property type="term" value="F:ATP hydrolysis activity"/>
    <property type="evidence" value="ECO:0007669"/>
    <property type="project" value="InterPro"/>
</dbReference>
<sequence>MKLHAISVSQYRSISSAKRIRLGRSTVLIGPNNEGKSNILRGLVLAMTILTRDRQRFMFGRRYRTINSARGYNWEKDYPINLQKKYPNGETEIILEFTLEDKEYDEFYQEVNSRITGNLPIKIGIGKNGVTVSYHKKGKGSASLSKKSPQIADFVSSRIEFEHIPAVRTAQSAQDIVSDLVNRELLGIEDHPDYQNALKKIEELQKPILETLSVSIYQTLKKFLPQVKKVKIELPQAERMQAFRRGTEVLVDDGTMTPLQYKGDGVQSLAALGIIRHASDRTSGGKKFVIAIEEPESHLHPNAIHELKEVIDKLSEKHQIIITSHNPLFVDRRAISNNIIVNDRKAKPAKNVEEIRTILGVRASDNLRNAEMVLVVEGEDDIISLKAIIQGYSEYLSKAIENGSLAFDSLNGGTNLSYKISLLRDAICLYHVFVDDDRCGRESYKKAKDSGLLEDGQINLAKAYGRNESEIEDLFAVDIYKASIENKYHINLSIPKFRGKKKWSERLKDVFDAHGKPWDDSIEKDIKYMVAKQVSLNPKEATNVQDKLIIESLINALETRLREKEKAQQDVSVDG</sequence>
<dbReference type="STRING" id="274537.BIU88_07770"/>
<keyword evidence="3" id="KW-1185">Reference proteome</keyword>
<evidence type="ECO:0000259" key="1">
    <source>
        <dbReference type="Pfam" id="PF13304"/>
    </source>
</evidence>
<dbReference type="OrthoDB" id="747555at2"/>
<evidence type="ECO:0000313" key="2">
    <source>
        <dbReference type="EMBL" id="AOS84045.1"/>
    </source>
</evidence>
<organism evidence="2 3">
    <name type="scientific">Chlorobaculum limnaeum</name>
    <dbReference type="NCBI Taxonomy" id="274537"/>
    <lineage>
        <taxon>Bacteria</taxon>
        <taxon>Pseudomonadati</taxon>
        <taxon>Chlorobiota</taxon>
        <taxon>Chlorobiia</taxon>
        <taxon>Chlorobiales</taxon>
        <taxon>Chlorobiaceae</taxon>
        <taxon>Chlorobaculum</taxon>
    </lineage>
</organism>
<accession>A0A1D8D313</accession>
<reference evidence="2" key="1">
    <citation type="submission" date="2016-09" db="EMBL/GenBank/DDBJ databases">
        <title>Genome sequence of Chlorobaculum limnaeum.</title>
        <authorList>
            <person name="Liu Z."/>
            <person name="Tank M."/>
            <person name="Bryant D.A."/>
        </authorList>
    </citation>
    <scope>NUCLEOTIDE SEQUENCE [LARGE SCALE GENOMIC DNA]</scope>
    <source>
        <strain evidence="2">DSM 1677</strain>
    </source>
</reference>
<dbReference type="Gene3D" id="3.40.50.300">
    <property type="entry name" value="P-loop containing nucleotide triphosphate hydrolases"/>
    <property type="match status" value="1"/>
</dbReference>
<protein>
    <recommendedName>
        <fullName evidence="1">ATPase AAA-type core domain-containing protein</fullName>
    </recommendedName>
</protein>
<dbReference type="PANTHER" id="PTHR43581:SF4">
    <property type="entry name" value="ATP_GTP PHOSPHATASE"/>
    <property type="match status" value="1"/>
</dbReference>
<dbReference type="SUPFAM" id="SSF52540">
    <property type="entry name" value="P-loop containing nucleoside triphosphate hydrolases"/>
    <property type="match status" value="1"/>
</dbReference>
<evidence type="ECO:0000313" key="3">
    <source>
        <dbReference type="Proteomes" id="UP000095185"/>
    </source>
</evidence>
<dbReference type="InterPro" id="IPR051396">
    <property type="entry name" value="Bact_Antivir_Def_Nuclease"/>
</dbReference>
<dbReference type="EMBL" id="CP017305">
    <property type="protein sequence ID" value="AOS84045.1"/>
    <property type="molecule type" value="Genomic_DNA"/>
</dbReference>
<dbReference type="KEGG" id="clz:BIU88_07770"/>
<dbReference type="AlphaFoldDB" id="A0A1D8D313"/>
<feature type="domain" description="ATPase AAA-type core" evidence="1">
    <location>
        <begin position="26"/>
        <end position="331"/>
    </location>
</feature>
<gene>
    <name evidence="2" type="ORF">BIU88_07770</name>
</gene>